<organism evidence="2 3">
    <name type="scientific">Candolleomyces aberdarensis</name>
    <dbReference type="NCBI Taxonomy" id="2316362"/>
    <lineage>
        <taxon>Eukaryota</taxon>
        <taxon>Fungi</taxon>
        <taxon>Dikarya</taxon>
        <taxon>Basidiomycota</taxon>
        <taxon>Agaricomycotina</taxon>
        <taxon>Agaricomycetes</taxon>
        <taxon>Agaricomycetidae</taxon>
        <taxon>Agaricales</taxon>
        <taxon>Agaricineae</taxon>
        <taxon>Psathyrellaceae</taxon>
        <taxon>Candolleomyces</taxon>
    </lineage>
</organism>
<feature type="region of interest" description="Disordered" evidence="1">
    <location>
        <begin position="1"/>
        <end position="25"/>
    </location>
</feature>
<evidence type="ECO:0000313" key="2">
    <source>
        <dbReference type="EMBL" id="RXW18936.1"/>
    </source>
</evidence>
<dbReference type="OrthoDB" id="1001765at2759"/>
<evidence type="ECO:0000256" key="1">
    <source>
        <dbReference type="SAM" id="MobiDB-lite"/>
    </source>
</evidence>
<accession>A0A4Q2DIJ1</accession>
<dbReference type="Proteomes" id="UP000290288">
    <property type="component" value="Unassembled WGS sequence"/>
</dbReference>
<gene>
    <name evidence="2" type="ORF">EST38_g6917</name>
</gene>
<protein>
    <submittedName>
        <fullName evidence="2">Uncharacterized protein</fullName>
    </submittedName>
</protein>
<sequence length="103" mass="11084">MFDAGSGSGCDSGPGSGRNTSCSIGMDDGNCMETDAATTAMAFGMASAYTPSKNPLSRHSQEDFRNAGYPVWVRARYLKVKDRERSRVRFLRNVIRGSAAPVV</sequence>
<dbReference type="AlphaFoldDB" id="A0A4Q2DIJ1"/>
<evidence type="ECO:0000313" key="3">
    <source>
        <dbReference type="Proteomes" id="UP000290288"/>
    </source>
</evidence>
<feature type="compositionally biased region" description="Gly residues" evidence="1">
    <location>
        <begin position="1"/>
        <end position="16"/>
    </location>
</feature>
<keyword evidence="3" id="KW-1185">Reference proteome</keyword>
<name>A0A4Q2DIJ1_9AGAR</name>
<reference evidence="2 3" key="1">
    <citation type="submission" date="2019-01" db="EMBL/GenBank/DDBJ databases">
        <title>Draft genome sequence of Psathyrella aberdarensis IHI B618.</title>
        <authorList>
            <person name="Buettner E."/>
            <person name="Kellner H."/>
        </authorList>
    </citation>
    <scope>NUCLEOTIDE SEQUENCE [LARGE SCALE GENOMIC DNA]</scope>
    <source>
        <strain evidence="2 3">IHI B618</strain>
    </source>
</reference>
<proteinExistence type="predicted"/>
<dbReference type="EMBL" id="SDEE01000231">
    <property type="protein sequence ID" value="RXW18936.1"/>
    <property type="molecule type" value="Genomic_DNA"/>
</dbReference>
<comment type="caution">
    <text evidence="2">The sequence shown here is derived from an EMBL/GenBank/DDBJ whole genome shotgun (WGS) entry which is preliminary data.</text>
</comment>